<dbReference type="SUPFAM" id="SSF53756">
    <property type="entry name" value="UDP-Glycosyltransferase/glycogen phosphorylase"/>
    <property type="match status" value="1"/>
</dbReference>
<dbReference type="RefSeq" id="WP_149840318.1">
    <property type="nucleotide sequence ID" value="NZ_VUOC01000004.1"/>
</dbReference>
<dbReference type="Gene3D" id="3.40.50.2000">
    <property type="entry name" value="Glycogen Phosphorylase B"/>
    <property type="match status" value="2"/>
</dbReference>
<dbReference type="EMBL" id="VUOC01000004">
    <property type="protein sequence ID" value="KAA2239139.1"/>
    <property type="molecule type" value="Genomic_DNA"/>
</dbReference>
<proteinExistence type="predicted"/>
<keyword evidence="3" id="KW-1185">Reference proteome</keyword>
<comment type="caution">
    <text evidence="2">The sequence shown here is derived from an EMBL/GenBank/DDBJ whole genome shotgun (WGS) entry which is preliminary data.</text>
</comment>
<keyword evidence="2" id="KW-0808">Transferase</keyword>
<dbReference type="Proteomes" id="UP000324611">
    <property type="component" value="Unassembled WGS sequence"/>
</dbReference>
<organism evidence="2 3">
    <name type="scientific">Chitinophaga agrisoli</name>
    <dbReference type="NCBI Taxonomy" id="2607653"/>
    <lineage>
        <taxon>Bacteria</taxon>
        <taxon>Pseudomonadati</taxon>
        <taxon>Bacteroidota</taxon>
        <taxon>Chitinophagia</taxon>
        <taxon>Chitinophagales</taxon>
        <taxon>Chitinophagaceae</taxon>
        <taxon>Chitinophaga</taxon>
    </lineage>
</organism>
<feature type="domain" description="Glycosyltransferase subfamily 4-like N-terminal" evidence="1">
    <location>
        <begin position="17"/>
        <end position="173"/>
    </location>
</feature>
<dbReference type="GO" id="GO:0016757">
    <property type="term" value="F:glycosyltransferase activity"/>
    <property type="evidence" value="ECO:0007669"/>
    <property type="project" value="UniProtKB-ARBA"/>
</dbReference>
<dbReference type="Pfam" id="PF13692">
    <property type="entry name" value="Glyco_trans_1_4"/>
    <property type="match status" value="1"/>
</dbReference>
<dbReference type="InterPro" id="IPR028098">
    <property type="entry name" value="Glyco_trans_4-like_N"/>
</dbReference>
<protein>
    <submittedName>
        <fullName evidence="2">Glycosyltransferase family 4 protein</fullName>
    </submittedName>
</protein>
<evidence type="ECO:0000313" key="3">
    <source>
        <dbReference type="Proteomes" id="UP000324611"/>
    </source>
</evidence>
<dbReference type="CDD" id="cd03801">
    <property type="entry name" value="GT4_PimA-like"/>
    <property type="match status" value="1"/>
</dbReference>
<reference evidence="2 3" key="1">
    <citation type="submission" date="2019-09" db="EMBL/GenBank/DDBJ databases">
        <title>Chitinophaga ginsengihumi sp. nov., isolated from soil of ginseng rhizosphere.</title>
        <authorList>
            <person name="Lee J."/>
        </authorList>
    </citation>
    <scope>NUCLEOTIDE SEQUENCE [LARGE SCALE GENOMIC DNA]</scope>
    <source>
        <strain evidence="2 3">BN140078</strain>
    </source>
</reference>
<gene>
    <name evidence="2" type="ORF">F0L74_23310</name>
</gene>
<accession>A0A5B2VLQ6</accession>
<evidence type="ECO:0000313" key="2">
    <source>
        <dbReference type="EMBL" id="KAA2239139.1"/>
    </source>
</evidence>
<sequence length="372" mass="41656">MRILGIVSYKYLPARTGGEICIADFHAYLTRYCEHTVASVEANRPESPLPYKLWPAFSNSPFRYMDPRNISTLAAAIRQQGVQILHIEHPYTGWLAVLLKARTRCKLVVHSRNIEADRFRSLGKWWWPLLRAYEGWVHRQAHHSFFISQEDADRAIALYRLAPQKVSVATFGVTPPATPPDRDLLRPQICAAHGIPENSIIYCFNGAMGYLPNQRAVRVILTEIYPLLQAHPDHPYVIMISGKGLPEELVQQITATNGKVIYTGFVPSIAEYLVAADVFINPVIEGGGIKTKVVEALSYNKTIVSTASGAMGVNTAVCGDKLRIAPDKDWHQFVRLMKQHENITDPTPPAFFDYYSNDNIARGAAATMQTLI</sequence>
<dbReference type="Pfam" id="PF13439">
    <property type="entry name" value="Glyco_transf_4"/>
    <property type="match status" value="1"/>
</dbReference>
<name>A0A5B2VLQ6_9BACT</name>
<evidence type="ECO:0000259" key="1">
    <source>
        <dbReference type="Pfam" id="PF13439"/>
    </source>
</evidence>
<reference evidence="2 3" key="2">
    <citation type="submission" date="2019-09" db="EMBL/GenBank/DDBJ databases">
        <authorList>
            <person name="Jin C."/>
        </authorList>
    </citation>
    <scope>NUCLEOTIDE SEQUENCE [LARGE SCALE GENOMIC DNA]</scope>
    <source>
        <strain evidence="2 3">BN140078</strain>
    </source>
</reference>
<dbReference type="AlphaFoldDB" id="A0A5B2VLQ6"/>